<gene>
    <name evidence="2" type="ORF">H9L19_07210</name>
</gene>
<dbReference type="Proteomes" id="UP000515800">
    <property type="component" value="Chromosome"/>
</dbReference>
<dbReference type="AlphaFoldDB" id="A0A7G9T4X5"/>
<reference evidence="2 3" key="1">
    <citation type="submission" date="2020-08" db="EMBL/GenBank/DDBJ databases">
        <title>Genome sequence of Weissella diestrammenae KACC 16890T.</title>
        <authorList>
            <person name="Hyun D.-W."/>
            <person name="Bae J.-W."/>
        </authorList>
    </citation>
    <scope>NUCLEOTIDE SEQUENCE [LARGE SCALE GENOMIC DNA]</scope>
    <source>
        <strain evidence="2 3">KACC 16890</strain>
    </source>
</reference>
<feature type="domain" description="MIP18 family-like" evidence="1">
    <location>
        <begin position="6"/>
        <end position="74"/>
    </location>
</feature>
<evidence type="ECO:0000313" key="3">
    <source>
        <dbReference type="Proteomes" id="UP000515800"/>
    </source>
</evidence>
<organism evidence="2 3">
    <name type="scientific">Weissella diestrammenae</name>
    <dbReference type="NCBI Taxonomy" id="1162633"/>
    <lineage>
        <taxon>Bacteria</taxon>
        <taxon>Bacillati</taxon>
        <taxon>Bacillota</taxon>
        <taxon>Bacilli</taxon>
        <taxon>Lactobacillales</taxon>
        <taxon>Lactobacillaceae</taxon>
        <taxon>Weissella</taxon>
    </lineage>
</organism>
<dbReference type="InterPro" id="IPR002744">
    <property type="entry name" value="MIP18-like"/>
</dbReference>
<dbReference type="PANTHER" id="PTHR42831">
    <property type="entry name" value="FE-S PROTEIN MATURATION AUXILIARY FACTOR YITW"/>
    <property type="match status" value="1"/>
</dbReference>
<evidence type="ECO:0000259" key="1">
    <source>
        <dbReference type="Pfam" id="PF01883"/>
    </source>
</evidence>
<dbReference type="InterPro" id="IPR034904">
    <property type="entry name" value="FSCA_dom_sf"/>
</dbReference>
<dbReference type="Pfam" id="PF01883">
    <property type="entry name" value="FeS_assembly_P"/>
    <property type="match status" value="1"/>
</dbReference>
<proteinExistence type="predicted"/>
<dbReference type="EMBL" id="CP060724">
    <property type="protein sequence ID" value="QNN75150.1"/>
    <property type="molecule type" value="Genomic_DNA"/>
</dbReference>
<sequence length="100" mass="11435">MNEIENNIWHALTMVEDPELRCDIVNLGLIYGVKVSENAVMITMTWTMMGCPLSDLLEKRIRRAVLNVPGIKSVDLHVVFEPAWSKDRMTPYARLLLGIH</sequence>
<dbReference type="RefSeq" id="WP_187528985.1">
    <property type="nucleotide sequence ID" value="NZ_CP060724.1"/>
</dbReference>
<dbReference type="InterPro" id="IPR052339">
    <property type="entry name" value="Fe-S_Maturation_MIP18"/>
</dbReference>
<name>A0A7G9T4X5_9LACO</name>
<dbReference type="KEGG" id="wdi:H9L19_07210"/>
<dbReference type="PANTHER" id="PTHR42831:SF1">
    <property type="entry name" value="FE-S PROTEIN MATURATION AUXILIARY FACTOR YITW"/>
    <property type="match status" value="1"/>
</dbReference>
<accession>A0A7G9T4X5</accession>
<dbReference type="Gene3D" id="3.30.300.130">
    <property type="entry name" value="Fe-S cluster assembly (FSCA)"/>
    <property type="match status" value="1"/>
</dbReference>
<keyword evidence="3" id="KW-1185">Reference proteome</keyword>
<protein>
    <submittedName>
        <fullName evidence="2">Metal-sulfur cluster assembly factor</fullName>
    </submittedName>
</protein>
<evidence type="ECO:0000313" key="2">
    <source>
        <dbReference type="EMBL" id="QNN75150.1"/>
    </source>
</evidence>
<dbReference type="SUPFAM" id="SSF117916">
    <property type="entry name" value="Fe-S cluster assembly (FSCA) domain-like"/>
    <property type="match status" value="1"/>
</dbReference>